<dbReference type="SUPFAM" id="SSF117281">
    <property type="entry name" value="Kelch motif"/>
    <property type="match status" value="1"/>
</dbReference>
<organism evidence="1 2">
    <name type="scientific">Achlya hypogyna</name>
    <name type="common">Oomycete</name>
    <name type="synonym">Protoachlya hypogyna</name>
    <dbReference type="NCBI Taxonomy" id="1202772"/>
    <lineage>
        <taxon>Eukaryota</taxon>
        <taxon>Sar</taxon>
        <taxon>Stramenopiles</taxon>
        <taxon>Oomycota</taxon>
        <taxon>Saprolegniomycetes</taxon>
        <taxon>Saprolegniales</taxon>
        <taxon>Achlyaceae</taxon>
        <taxon>Achlya</taxon>
    </lineage>
</organism>
<dbReference type="EMBL" id="JNBR01000093">
    <property type="protein sequence ID" value="OQR97927.1"/>
    <property type="molecule type" value="Genomic_DNA"/>
</dbReference>
<gene>
    <name evidence="1" type="ORF">ACHHYP_20422</name>
</gene>
<sequence length="146" mass="15763">MASREWSPVVTDVLQPATRSEAVAVSTPTVLVVYGSVNPSRYPPVAVNDIWTLEFAASTWLQIARAAGLSPPARFSHSAAAVIFAQLPNIGQDAAAYDDTIAPDASSLSVGLRFDDVFASRMRRSASCYEPHCTAIEKPVARYNHR</sequence>
<protein>
    <submittedName>
        <fullName evidence="1">Uncharacterized protein</fullName>
    </submittedName>
</protein>
<dbReference type="Gene3D" id="2.120.10.80">
    <property type="entry name" value="Kelch-type beta propeller"/>
    <property type="match status" value="1"/>
</dbReference>
<name>A0A1V9ZIW8_ACHHY</name>
<evidence type="ECO:0000313" key="2">
    <source>
        <dbReference type="Proteomes" id="UP000243579"/>
    </source>
</evidence>
<keyword evidence="2" id="KW-1185">Reference proteome</keyword>
<dbReference type="Proteomes" id="UP000243579">
    <property type="component" value="Unassembled WGS sequence"/>
</dbReference>
<reference evidence="1 2" key="1">
    <citation type="journal article" date="2014" name="Genome Biol. Evol.">
        <title>The secreted proteins of Achlya hypogyna and Thraustotheca clavata identify the ancestral oomycete secretome and reveal gene acquisitions by horizontal gene transfer.</title>
        <authorList>
            <person name="Misner I."/>
            <person name="Blouin N."/>
            <person name="Leonard G."/>
            <person name="Richards T.A."/>
            <person name="Lane C.E."/>
        </authorList>
    </citation>
    <scope>NUCLEOTIDE SEQUENCE [LARGE SCALE GENOMIC DNA]</scope>
    <source>
        <strain evidence="1 2">ATCC 48635</strain>
    </source>
</reference>
<dbReference type="AlphaFoldDB" id="A0A1V9ZIW8"/>
<dbReference type="InterPro" id="IPR015915">
    <property type="entry name" value="Kelch-typ_b-propeller"/>
</dbReference>
<accession>A0A1V9ZIW8</accession>
<comment type="caution">
    <text evidence="1">The sequence shown here is derived from an EMBL/GenBank/DDBJ whole genome shotgun (WGS) entry which is preliminary data.</text>
</comment>
<evidence type="ECO:0000313" key="1">
    <source>
        <dbReference type="EMBL" id="OQR97927.1"/>
    </source>
</evidence>
<proteinExistence type="predicted"/>